<proteinExistence type="predicted"/>
<name>A0A9D2STX0_9FIRM</name>
<reference evidence="1" key="1">
    <citation type="journal article" date="2021" name="PeerJ">
        <title>Extensive microbial diversity within the chicken gut microbiome revealed by metagenomics and culture.</title>
        <authorList>
            <person name="Gilroy R."/>
            <person name="Ravi A."/>
            <person name="Getino M."/>
            <person name="Pursley I."/>
            <person name="Horton D.L."/>
            <person name="Alikhan N.F."/>
            <person name="Baker D."/>
            <person name="Gharbi K."/>
            <person name="Hall N."/>
            <person name="Watson M."/>
            <person name="Adriaenssens E.M."/>
            <person name="Foster-Nyarko E."/>
            <person name="Jarju S."/>
            <person name="Secka A."/>
            <person name="Antonio M."/>
            <person name="Oren A."/>
            <person name="Chaudhuri R.R."/>
            <person name="La Ragione R."/>
            <person name="Hildebrand F."/>
            <person name="Pallen M.J."/>
        </authorList>
    </citation>
    <scope>NUCLEOTIDE SEQUENCE</scope>
    <source>
        <strain evidence="1">ChiW19-954</strain>
    </source>
</reference>
<sequence length="498" mass="59246">MHVTEKLTRPLTEAKYLNADNADRYRSIMRIFYENYEKLRYWMYQEEVYAEMTADPYFADYRMEQCQQDLAMLTEWKNLNTIQDTRRVSSIEEFKNKKFRYQMSEYSVEIERLVIRLENLFVEGASLEPTLLERIRLNVERFPKMAGEEADAAYAWWNDLNNDFIRLNQNYQDYIRDLNSVKAEEMMRTKEFLVFKDKLVEYLRNFIKGLQKNVGVIEETLRFLDPELLKHVLDKVNDYEMSIPRMDVEVSREMIEEKTAGRFESIRNWFVADEGRENEAGRLFDATNEIIRRITRYAAQLSEKNALGANRREEYRKVAEIFLRCRDVDEAHRMSAMVFGLERPFHLRAEADRETDSMNQSVYEEPAAQLTLKPRVRTYREKSGRTSIRDTAQEKAQARQQAVEKMKQDWKKIGELERDGRIDFAELPVIEPRVREILLKWLSDALEDGDYAARTEDGRDFALDMTHADESCVVRCEDGNFTMPKLSIVFQDREEQCH</sequence>
<evidence type="ECO:0000313" key="2">
    <source>
        <dbReference type="Proteomes" id="UP000823890"/>
    </source>
</evidence>
<gene>
    <name evidence="1" type="ORF">H9758_03980</name>
</gene>
<comment type="caution">
    <text evidence="1">The sequence shown here is derived from an EMBL/GenBank/DDBJ whole genome shotgun (WGS) entry which is preliminary data.</text>
</comment>
<dbReference type="Pfam" id="PF09660">
    <property type="entry name" value="DUF2397"/>
    <property type="match status" value="1"/>
</dbReference>
<reference evidence="1" key="2">
    <citation type="submission" date="2021-04" db="EMBL/GenBank/DDBJ databases">
        <authorList>
            <person name="Gilroy R."/>
        </authorList>
    </citation>
    <scope>NUCLEOTIDE SEQUENCE</scope>
    <source>
        <strain evidence="1">ChiW19-954</strain>
    </source>
</reference>
<dbReference type="NCBIfam" id="TIGR02677">
    <property type="entry name" value="TIGR02677 family protein"/>
    <property type="match status" value="1"/>
</dbReference>
<dbReference type="Proteomes" id="UP000823890">
    <property type="component" value="Unassembled WGS sequence"/>
</dbReference>
<dbReference type="AlphaFoldDB" id="A0A9D2STX0"/>
<accession>A0A9D2STX0</accession>
<organism evidence="1 2">
    <name type="scientific">Candidatus Mediterraneibacter faecipullorum</name>
    <dbReference type="NCBI Taxonomy" id="2838670"/>
    <lineage>
        <taxon>Bacteria</taxon>
        <taxon>Bacillati</taxon>
        <taxon>Bacillota</taxon>
        <taxon>Clostridia</taxon>
        <taxon>Lachnospirales</taxon>
        <taxon>Lachnospiraceae</taxon>
        <taxon>Mediterraneibacter</taxon>
    </lineage>
</organism>
<protein>
    <submittedName>
        <fullName evidence="1">TIGR02677 family protein</fullName>
    </submittedName>
</protein>
<dbReference type="EMBL" id="DWWO01000048">
    <property type="protein sequence ID" value="HJC33735.1"/>
    <property type="molecule type" value="Genomic_DNA"/>
</dbReference>
<evidence type="ECO:0000313" key="1">
    <source>
        <dbReference type="EMBL" id="HJC33735.1"/>
    </source>
</evidence>
<dbReference type="InterPro" id="IPR013493">
    <property type="entry name" value="CHP02677"/>
</dbReference>